<keyword evidence="3" id="KW-0690">Ribosome biogenesis</keyword>
<comment type="similarity">
    <text evidence="8">Belongs to the REI1 family.</text>
</comment>
<keyword evidence="6" id="KW-0863">Zinc-finger</keyword>
<sequence>MASSNKFICLTCQISFEALQMQKDHYKSEWHLYNLKRKLTNLVSISEKEFNQIKLTHQQQQSSIHDHNGSEQFYCKACRKNFFNEKAFNQHNSSQKHVLKSSALLESNKKSEIDIKNVKTEMKFLKSDDEEESRIEIINEDLCGSDWEEVESDEEILEFIPVNECLFCEHKSSSIETNLSHMSLAHSFFIPDLEYCNDLKGLLIYLGTKISSGHCCLWCSDHGKSFASKKSAQQHMIDVGHTKINFYNRPETILEFEDFYDYTSSYPDASNEEDGDEVETPILDDSDYELRLPSGAVIGHRSLMVYYKQKLRPIQAGQRTPNTKLLNKVANCYKSLGWTGSSDSSAMQIARDMHYINRISKKLSLKIGEKHNRAKQKHFRSQIGF</sequence>
<dbReference type="GO" id="GO:0003676">
    <property type="term" value="F:nucleic acid binding"/>
    <property type="evidence" value="ECO:0007669"/>
    <property type="project" value="InterPro"/>
</dbReference>
<evidence type="ECO:0000313" key="10">
    <source>
        <dbReference type="EMBL" id="KAF7488493.1"/>
    </source>
</evidence>
<feature type="domain" description="C2H2-type" evidence="9">
    <location>
        <begin position="75"/>
        <end position="97"/>
    </location>
</feature>
<dbReference type="GO" id="GO:0005737">
    <property type="term" value="C:cytoplasm"/>
    <property type="evidence" value="ECO:0007669"/>
    <property type="project" value="UniProtKB-SubCell"/>
</dbReference>
<evidence type="ECO:0000256" key="7">
    <source>
        <dbReference type="ARBA" id="ARBA00022833"/>
    </source>
</evidence>
<dbReference type="EMBL" id="WVUK01000066">
    <property type="protein sequence ID" value="KAF7488493.1"/>
    <property type="molecule type" value="Genomic_DNA"/>
</dbReference>
<keyword evidence="7" id="KW-0862">Zinc</keyword>
<dbReference type="InterPro" id="IPR041661">
    <property type="entry name" value="ZN622/Rei1/Reh1_Znf-C2H2"/>
</dbReference>
<evidence type="ECO:0000256" key="1">
    <source>
        <dbReference type="ARBA" id="ARBA00004496"/>
    </source>
</evidence>
<comment type="subcellular location">
    <subcellularLocation>
        <location evidence="1">Cytoplasm</location>
    </subcellularLocation>
</comment>
<protein>
    <submittedName>
        <fullName evidence="10">Zinc finger protein</fullName>
    </submittedName>
</protein>
<dbReference type="GO" id="GO:0030687">
    <property type="term" value="C:preribosome, large subunit precursor"/>
    <property type="evidence" value="ECO:0007669"/>
    <property type="project" value="TreeGrafter"/>
</dbReference>
<accession>A0A834R241</accession>
<dbReference type="Pfam" id="PF12171">
    <property type="entry name" value="zf-C2H2_jaz"/>
    <property type="match status" value="1"/>
</dbReference>
<dbReference type="Gene3D" id="3.30.160.60">
    <property type="entry name" value="Classic Zinc Finger"/>
    <property type="match status" value="1"/>
</dbReference>
<evidence type="ECO:0000259" key="9">
    <source>
        <dbReference type="PROSITE" id="PS00028"/>
    </source>
</evidence>
<keyword evidence="4" id="KW-0479">Metal-binding</keyword>
<dbReference type="InterPro" id="IPR003604">
    <property type="entry name" value="Matrin/U1-like-C_Znf_C2H2"/>
</dbReference>
<evidence type="ECO:0000313" key="12">
    <source>
        <dbReference type="Proteomes" id="UP000070412"/>
    </source>
</evidence>
<dbReference type="PANTHER" id="PTHR13182:SF8">
    <property type="entry name" value="CYTOPLASMIC 60S SUBUNIT BIOGENESIS FACTOR ZNF622"/>
    <property type="match status" value="1"/>
</dbReference>
<evidence type="ECO:0000256" key="2">
    <source>
        <dbReference type="ARBA" id="ARBA00022490"/>
    </source>
</evidence>
<reference evidence="11" key="3">
    <citation type="submission" date="2022-06" db="UniProtKB">
        <authorList>
            <consortium name="EnsemblMetazoa"/>
        </authorList>
    </citation>
    <scope>IDENTIFICATION</scope>
</reference>
<keyword evidence="5" id="KW-0677">Repeat</keyword>
<evidence type="ECO:0000256" key="5">
    <source>
        <dbReference type="ARBA" id="ARBA00022737"/>
    </source>
</evidence>
<evidence type="ECO:0000313" key="11">
    <source>
        <dbReference type="EnsemblMetazoa" id="KAF7488493.1"/>
    </source>
</evidence>
<dbReference type="SMART" id="SM00355">
    <property type="entry name" value="ZnF_C2H2"/>
    <property type="match status" value="4"/>
</dbReference>
<evidence type="ECO:0000256" key="6">
    <source>
        <dbReference type="ARBA" id="ARBA00022771"/>
    </source>
</evidence>
<dbReference type="InterPro" id="IPR036236">
    <property type="entry name" value="Znf_C2H2_sf"/>
</dbReference>
<dbReference type="EnsemblMetazoa" id="SSS_4625s_mrna">
    <property type="protein sequence ID" value="KAF7488493.1"/>
    <property type="gene ID" value="SSS_4625"/>
</dbReference>
<reference evidence="10" key="2">
    <citation type="submission" date="2020-01" db="EMBL/GenBank/DDBJ databases">
        <authorList>
            <person name="Korhonen P.K.K."/>
            <person name="Guangxu M.G."/>
            <person name="Wang T.W."/>
            <person name="Stroehlein A.J.S."/>
            <person name="Young N.D."/>
            <person name="Ang C.-S.A."/>
            <person name="Fernando D.W.F."/>
            <person name="Lu H.L."/>
            <person name="Taylor S.T."/>
            <person name="Ehtesham M.E.M."/>
            <person name="Najaraj S.H.N."/>
            <person name="Harsha G.H.G."/>
            <person name="Madugundu A.M."/>
            <person name="Renuse S.R."/>
            <person name="Holt D.H."/>
            <person name="Pandey A.P."/>
            <person name="Papenfuss A.P."/>
            <person name="Gasser R.B.G."/>
            <person name="Fischer K.F."/>
        </authorList>
    </citation>
    <scope>NUCLEOTIDE SEQUENCE</scope>
    <source>
        <strain evidence="10">SSS_KF_BRIS2020</strain>
    </source>
</reference>
<reference evidence="12" key="1">
    <citation type="journal article" date="2020" name="PLoS Negl. Trop. Dis.">
        <title>High-quality nuclear genome for Sarcoptes scabiei-A critical resource for a neglected parasite.</title>
        <authorList>
            <person name="Korhonen P.K."/>
            <person name="Gasser R.B."/>
            <person name="Ma G."/>
            <person name="Wang T."/>
            <person name="Stroehlein A.J."/>
            <person name="Young N.D."/>
            <person name="Ang C.S."/>
            <person name="Fernando D.D."/>
            <person name="Lu H.C."/>
            <person name="Taylor S."/>
            <person name="Reynolds S.L."/>
            <person name="Mofiz E."/>
            <person name="Najaraj S.H."/>
            <person name="Gowda H."/>
            <person name="Madugundu A."/>
            <person name="Renuse S."/>
            <person name="Holt D."/>
            <person name="Pandey A."/>
            <person name="Papenfuss A.T."/>
            <person name="Fischer K."/>
        </authorList>
    </citation>
    <scope>NUCLEOTIDE SEQUENCE [LARGE SCALE GENOMIC DNA]</scope>
</reference>
<dbReference type="PROSITE" id="PS00028">
    <property type="entry name" value="ZINC_FINGER_C2H2_1"/>
    <property type="match status" value="1"/>
</dbReference>
<evidence type="ECO:0000256" key="4">
    <source>
        <dbReference type="ARBA" id="ARBA00022723"/>
    </source>
</evidence>
<dbReference type="InterPro" id="IPR040025">
    <property type="entry name" value="Znf622/Rei1/Reh1"/>
</dbReference>
<dbReference type="Proteomes" id="UP000070412">
    <property type="component" value="Unassembled WGS sequence"/>
</dbReference>
<dbReference type="InterPro" id="IPR022755">
    <property type="entry name" value="Znf_C2H2_jaz"/>
</dbReference>
<dbReference type="InterPro" id="IPR013087">
    <property type="entry name" value="Znf_C2H2_type"/>
</dbReference>
<dbReference type="OrthoDB" id="19329at2759"/>
<dbReference type="AlphaFoldDB" id="A0A834R241"/>
<dbReference type="Pfam" id="PF12756">
    <property type="entry name" value="zf-C2H2_2"/>
    <property type="match status" value="1"/>
</dbReference>
<organism evidence="10">
    <name type="scientific">Sarcoptes scabiei</name>
    <name type="common">Itch mite</name>
    <name type="synonym">Acarus scabiei</name>
    <dbReference type="NCBI Taxonomy" id="52283"/>
    <lineage>
        <taxon>Eukaryota</taxon>
        <taxon>Metazoa</taxon>
        <taxon>Ecdysozoa</taxon>
        <taxon>Arthropoda</taxon>
        <taxon>Chelicerata</taxon>
        <taxon>Arachnida</taxon>
        <taxon>Acari</taxon>
        <taxon>Acariformes</taxon>
        <taxon>Sarcoptiformes</taxon>
        <taxon>Astigmata</taxon>
        <taxon>Psoroptidia</taxon>
        <taxon>Sarcoptoidea</taxon>
        <taxon>Sarcoptidae</taxon>
        <taxon>Sarcoptinae</taxon>
        <taxon>Sarcoptes</taxon>
    </lineage>
</organism>
<gene>
    <name evidence="10" type="ORF">SSS_4625</name>
</gene>
<name>A0A834R241_SARSC</name>
<dbReference type="GO" id="GO:0042273">
    <property type="term" value="P:ribosomal large subunit biogenesis"/>
    <property type="evidence" value="ECO:0007669"/>
    <property type="project" value="TreeGrafter"/>
</dbReference>
<evidence type="ECO:0000256" key="8">
    <source>
        <dbReference type="ARBA" id="ARBA00034126"/>
    </source>
</evidence>
<dbReference type="SMART" id="SM00451">
    <property type="entry name" value="ZnF_U1"/>
    <property type="match status" value="2"/>
</dbReference>
<keyword evidence="2" id="KW-0963">Cytoplasm</keyword>
<keyword evidence="12" id="KW-1185">Reference proteome</keyword>
<dbReference type="GO" id="GO:0008270">
    <property type="term" value="F:zinc ion binding"/>
    <property type="evidence" value="ECO:0007669"/>
    <property type="project" value="UniProtKB-KW"/>
</dbReference>
<dbReference type="SUPFAM" id="SSF57667">
    <property type="entry name" value="beta-beta-alpha zinc fingers"/>
    <property type="match status" value="3"/>
</dbReference>
<proteinExistence type="inferred from homology"/>
<dbReference type="PANTHER" id="PTHR13182">
    <property type="entry name" value="ZINC FINGER PROTEIN 622"/>
    <property type="match status" value="1"/>
</dbReference>
<evidence type="ECO:0000256" key="3">
    <source>
        <dbReference type="ARBA" id="ARBA00022517"/>
    </source>
</evidence>